<evidence type="ECO:0000313" key="10">
    <source>
        <dbReference type="Proteomes" id="UP000823201"/>
    </source>
</evidence>
<comment type="similarity">
    <text evidence="2 7">Belongs to the DedA family.</text>
</comment>
<dbReference type="InterPro" id="IPR032816">
    <property type="entry name" value="VTT_dom"/>
</dbReference>
<keyword evidence="4 7" id="KW-0812">Transmembrane</keyword>
<organism evidence="9 10">
    <name type="scientific">Sporolactobacillus spathodeae</name>
    <dbReference type="NCBI Taxonomy" id="1465502"/>
    <lineage>
        <taxon>Bacteria</taxon>
        <taxon>Bacillati</taxon>
        <taxon>Bacillota</taxon>
        <taxon>Bacilli</taxon>
        <taxon>Bacillales</taxon>
        <taxon>Sporolactobacillaceae</taxon>
        <taxon>Sporolactobacillus</taxon>
    </lineage>
</organism>
<feature type="domain" description="VTT" evidence="8">
    <location>
        <begin position="49"/>
        <end position="176"/>
    </location>
</feature>
<feature type="transmembrane region" description="Helical" evidence="7">
    <location>
        <begin position="71"/>
        <end position="92"/>
    </location>
</feature>
<sequence length="219" mass="24652">MNSLIWVIEFFLHIDKVLLHVVNQYGTWTYAILFGVIFVETGVVICPFLPGDSLLFAAGAIAAHNNSGINIGLLLLLVFSAAVLGDNINYWIGRTIGKTLEKHHLFNRMINAEKMAKAEAFFNRYGGFAIFLGRFIPFIRTFMPFVSGGSRMRYPYFLLFDVIGGAVWTSVGLFAGFFFGRIPVIQQHFSLIMVLIVVISLLPVFIVWIKQRFGGKFSK</sequence>
<evidence type="ECO:0000313" key="9">
    <source>
        <dbReference type="EMBL" id="MBM7657122.1"/>
    </source>
</evidence>
<comment type="subcellular location">
    <subcellularLocation>
        <location evidence="1 7">Cell membrane</location>
        <topology evidence="1 7">Multi-pass membrane protein</topology>
    </subcellularLocation>
</comment>
<keyword evidence="3 7" id="KW-1003">Cell membrane</keyword>
<dbReference type="PANTHER" id="PTHR30353">
    <property type="entry name" value="INNER MEMBRANE PROTEIN DEDA-RELATED"/>
    <property type="match status" value="1"/>
</dbReference>
<gene>
    <name evidence="9" type="ORF">JOC27_000563</name>
</gene>
<keyword evidence="6 7" id="KW-0472">Membrane</keyword>
<evidence type="ECO:0000256" key="6">
    <source>
        <dbReference type="ARBA" id="ARBA00023136"/>
    </source>
</evidence>
<dbReference type="InterPro" id="IPR032818">
    <property type="entry name" value="DedA-like"/>
</dbReference>
<accession>A0ABS2Q5Q8</accession>
<proteinExistence type="inferred from homology"/>
<dbReference type="Proteomes" id="UP000823201">
    <property type="component" value="Unassembled WGS sequence"/>
</dbReference>
<evidence type="ECO:0000256" key="4">
    <source>
        <dbReference type="ARBA" id="ARBA00022692"/>
    </source>
</evidence>
<feature type="transmembrane region" description="Helical" evidence="7">
    <location>
        <begin position="125"/>
        <end position="146"/>
    </location>
</feature>
<evidence type="ECO:0000256" key="5">
    <source>
        <dbReference type="ARBA" id="ARBA00022989"/>
    </source>
</evidence>
<evidence type="ECO:0000256" key="3">
    <source>
        <dbReference type="ARBA" id="ARBA00022475"/>
    </source>
</evidence>
<keyword evidence="10" id="KW-1185">Reference proteome</keyword>
<keyword evidence="5 7" id="KW-1133">Transmembrane helix</keyword>
<evidence type="ECO:0000256" key="2">
    <source>
        <dbReference type="ARBA" id="ARBA00010792"/>
    </source>
</evidence>
<reference evidence="9 10" key="1">
    <citation type="submission" date="2021-01" db="EMBL/GenBank/DDBJ databases">
        <title>Genomic Encyclopedia of Type Strains, Phase IV (KMG-IV): sequencing the most valuable type-strain genomes for metagenomic binning, comparative biology and taxonomic classification.</title>
        <authorList>
            <person name="Goeker M."/>
        </authorList>
    </citation>
    <scope>NUCLEOTIDE SEQUENCE [LARGE SCALE GENOMIC DNA]</scope>
    <source>
        <strain evidence="9 10">DSM 100968</strain>
    </source>
</reference>
<feature type="transmembrane region" description="Helical" evidence="7">
    <location>
        <begin position="28"/>
        <end position="50"/>
    </location>
</feature>
<dbReference type="RefSeq" id="WP_205005482.1">
    <property type="nucleotide sequence ID" value="NZ_CBCRXA010000015.1"/>
</dbReference>
<dbReference type="PANTHER" id="PTHR30353:SF0">
    <property type="entry name" value="TRANSMEMBRANE PROTEIN"/>
    <property type="match status" value="1"/>
</dbReference>
<feature type="transmembrane region" description="Helical" evidence="7">
    <location>
        <begin position="191"/>
        <end position="209"/>
    </location>
</feature>
<evidence type="ECO:0000256" key="7">
    <source>
        <dbReference type="RuleBase" id="RU367016"/>
    </source>
</evidence>
<evidence type="ECO:0000259" key="8">
    <source>
        <dbReference type="Pfam" id="PF09335"/>
    </source>
</evidence>
<dbReference type="EMBL" id="JAFBEV010000004">
    <property type="protein sequence ID" value="MBM7657122.1"/>
    <property type="molecule type" value="Genomic_DNA"/>
</dbReference>
<protein>
    <submittedName>
        <fullName evidence="9">Membrane-associated protein</fullName>
    </submittedName>
</protein>
<name>A0ABS2Q5Q8_9BACL</name>
<dbReference type="Pfam" id="PF09335">
    <property type="entry name" value="VTT_dom"/>
    <property type="match status" value="1"/>
</dbReference>
<evidence type="ECO:0000256" key="1">
    <source>
        <dbReference type="ARBA" id="ARBA00004651"/>
    </source>
</evidence>
<feature type="transmembrane region" description="Helical" evidence="7">
    <location>
        <begin position="158"/>
        <end position="179"/>
    </location>
</feature>
<comment type="caution">
    <text evidence="9">The sequence shown here is derived from an EMBL/GenBank/DDBJ whole genome shotgun (WGS) entry which is preliminary data.</text>
</comment>